<name>A0AAQ4EU72_AMBAM</name>
<sequence>MAAEQLKEQEVLKEWETGSSGTISAEEEIPIPASPPMQKKPCHWQLPFDRNQSDREAAHSEQKGQFDLLLCVLTIAVCLCPGGRSTRRHWKCTSHGKTISASQEGCTHNTSIESRHGHITMSVRRTLNQCGGLSTFTERPGLRVLVVPVQEDVP</sequence>
<evidence type="ECO:0000313" key="3">
    <source>
        <dbReference type="Proteomes" id="UP001321473"/>
    </source>
</evidence>
<comment type="caution">
    <text evidence="2">The sequence shown here is derived from an EMBL/GenBank/DDBJ whole genome shotgun (WGS) entry which is preliminary data.</text>
</comment>
<evidence type="ECO:0000256" key="1">
    <source>
        <dbReference type="SAM" id="MobiDB-lite"/>
    </source>
</evidence>
<dbReference type="Proteomes" id="UP001321473">
    <property type="component" value="Unassembled WGS sequence"/>
</dbReference>
<keyword evidence="3" id="KW-1185">Reference proteome</keyword>
<dbReference type="AlphaFoldDB" id="A0AAQ4EU72"/>
<feature type="compositionally biased region" description="Basic and acidic residues" evidence="1">
    <location>
        <begin position="1"/>
        <end position="16"/>
    </location>
</feature>
<feature type="region of interest" description="Disordered" evidence="1">
    <location>
        <begin position="1"/>
        <end position="38"/>
    </location>
</feature>
<evidence type="ECO:0000313" key="2">
    <source>
        <dbReference type="EMBL" id="KAK8778242.1"/>
    </source>
</evidence>
<reference evidence="2 3" key="1">
    <citation type="journal article" date="2023" name="Arcadia Sci">
        <title>De novo assembly of a long-read Amblyomma americanum tick genome.</title>
        <authorList>
            <person name="Chou S."/>
            <person name="Poskanzer K.E."/>
            <person name="Rollins M."/>
            <person name="Thuy-Boun P.S."/>
        </authorList>
    </citation>
    <scope>NUCLEOTIDE SEQUENCE [LARGE SCALE GENOMIC DNA]</scope>
    <source>
        <strain evidence="2">F_SG_1</strain>
        <tissue evidence="2">Salivary glands</tissue>
    </source>
</reference>
<dbReference type="EMBL" id="JARKHS020010973">
    <property type="protein sequence ID" value="KAK8778242.1"/>
    <property type="molecule type" value="Genomic_DNA"/>
</dbReference>
<gene>
    <name evidence="2" type="ORF">V5799_020418</name>
</gene>
<proteinExistence type="predicted"/>
<accession>A0AAQ4EU72</accession>
<protein>
    <submittedName>
        <fullName evidence="2">Uncharacterized protein</fullName>
    </submittedName>
</protein>
<organism evidence="2 3">
    <name type="scientific">Amblyomma americanum</name>
    <name type="common">Lone star tick</name>
    <dbReference type="NCBI Taxonomy" id="6943"/>
    <lineage>
        <taxon>Eukaryota</taxon>
        <taxon>Metazoa</taxon>
        <taxon>Ecdysozoa</taxon>
        <taxon>Arthropoda</taxon>
        <taxon>Chelicerata</taxon>
        <taxon>Arachnida</taxon>
        <taxon>Acari</taxon>
        <taxon>Parasitiformes</taxon>
        <taxon>Ixodida</taxon>
        <taxon>Ixodoidea</taxon>
        <taxon>Ixodidae</taxon>
        <taxon>Amblyomminae</taxon>
        <taxon>Amblyomma</taxon>
    </lineage>
</organism>